<evidence type="ECO:0000313" key="2">
    <source>
        <dbReference type="EMBL" id="KAJ4430591.1"/>
    </source>
</evidence>
<name>A0ABQ8S9L9_PERAM</name>
<dbReference type="Pfam" id="PF16087">
    <property type="entry name" value="DUF4817"/>
    <property type="match status" value="1"/>
</dbReference>
<comment type="caution">
    <text evidence="2">The sequence shown here is derived from an EMBL/GenBank/DDBJ whole genome shotgun (WGS) entry which is preliminary data.</text>
</comment>
<dbReference type="Proteomes" id="UP001148838">
    <property type="component" value="Unassembled WGS sequence"/>
</dbReference>
<dbReference type="EMBL" id="JAJSOF020000031">
    <property type="protein sequence ID" value="KAJ4430591.1"/>
    <property type="molecule type" value="Genomic_DNA"/>
</dbReference>
<gene>
    <name evidence="2" type="ORF">ANN_19179</name>
</gene>
<dbReference type="PANTHER" id="PTHR47326">
    <property type="entry name" value="TRANSPOSABLE ELEMENT TC3 TRANSPOSASE-LIKE PROTEIN"/>
    <property type="match status" value="1"/>
</dbReference>
<evidence type="ECO:0000313" key="3">
    <source>
        <dbReference type="Proteomes" id="UP001148838"/>
    </source>
</evidence>
<dbReference type="PANTHER" id="PTHR47326:SF1">
    <property type="entry name" value="HTH PSQ-TYPE DOMAIN-CONTAINING PROTEIN"/>
    <property type="match status" value="1"/>
</dbReference>
<accession>A0ABQ8S9L9</accession>
<sequence length="151" mass="17696">MCLWWYTECKSPIMVQQQFRRQYGRNPPLNSIIMRWVTNFQQTGGVKKLPQSERTVVTQQTVDSVQVAFQRSSQKSIRRASRQLHILKSIIHKVLHKRLNLQAYKLQIIQVLEPNDHPLSFEFSHRALLISPVGFFPLGIRQGSYLRHPCS</sequence>
<organism evidence="2 3">
    <name type="scientific">Periplaneta americana</name>
    <name type="common">American cockroach</name>
    <name type="synonym">Blatta americana</name>
    <dbReference type="NCBI Taxonomy" id="6978"/>
    <lineage>
        <taxon>Eukaryota</taxon>
        <taxon>Metazoa</taxon>
        <taxon>Ecdysozoa</taxon>
        <taxon>Arthropoda</taxon>
        <taxon>Hexapoda</taxon>
        <taxon>Insecta</taxon>
        <taxon>Pterygota</taxon>
        <taxon>Neoptera</taxon>
        <taxon>Polyneoptera</taxon>
        <taxon>Dictyoptera</taxon>
        <taxon>Blattodea</taxon>
        <taxon>Blattoidea</taxon>
        <taxon>Blattidae</taxon>
        <taxon>Blattinae</taxon>
        <taxon>Periplaneta</taxon>
    </lineage>
</organism>
<feature type="domain" description="DUF4817" evidence="1">
    <location>
        <begin position="2"/>
        <end position="46"/>
    </location>
</feature>
<evidence type="ECO:0000259" key="1">
    <source>
        <dbReference type="Pfam" id="PF16087"/>
    </source>
</evidence>
<reference evidence="2 3" key="1">
    <citation type="journal article" date="2022" name="Allergy">
        <title>Genome assembly and annotation of Periplaneta americana reveal a comprehensive cockroach allergen profile.</title>
        <authorList>
            <person name="Wang L."/>
            <person name="Xiong Q."/>
            <person name="Saelim N."/>
            <person name="Wang L."/>
            <person name="Nong W."/>
            <person name="Wan A.T."/>
            <person name="Shi M."/>
            <person name="Liu X."/>
            <person name="Cao Q."/>
            <person name="Hui J.H.L."/>
            <person name="Sookrung N."/>
            <person name="Leung T.F."/>
            <person name="Tungtrongchitr A."/>
            <person name="Tsui S.K.W."/>
        </authorList>
    </citation>
    <scope>NUCLEOTIDE SEQUENCE [LARGE SCALE GENOMIC DNA]</scope>
    <source>
        <strain evidence="2">PWHHKU_190912</strain>
    </source>
</reference>
<dbReference type="InterPro" id="IPR032135">
    <property type="entry name" value="DUF4817"/>
</dbReference>
<protein>
    <recommendedName>
        <fullName evidence="1">DUF4817 domain-containing protein</fullName>
    </recommendedName>
</protein>
<keyword evidence="3" id="KW-1185">Reference proteome</keyword>
<proteinExistence type="predicted"/>